<dbReference type="GO" id="GO:0047498">
    <property type="term" value="F:calcium-dependent phospholipase A2 activity"/>
    <property type="evidence" value="ECO:0007669"/>
    <property type="project" value="TreeGrafter"/>
</dbReference>
<evidence type="ECO:0000313" key="6">
    <source>
        <dbReference type="Proteomes" id="UP001205998"/>
    </source>
</evidence>
<dbReference type="Gene3D" id="3.40.1090.10">
    <property type="entry name" value="Cytosolic phospholipase A2 catalytic domain"/>
    <property type="match status" value="1"/>
</dbReference>
<evidence type="ECO:0000256" key="3">
    <source>
        <dbReference type="PROSITE-ProRule" id="PRU00555"/>
    </source>
</evidence>
<dbReference type="EMBL" id="MU565472">
    <property type="protein sequence ID" value="KAI5611519.1"/>
    <property type="molecule type" value="Genomic_DNA"/>
</dbReference>
<gene>
    <name evidence="5" type="ORF">C0J50_11811</name>
</gene>
<dbReference type="PANTHER" id="PTHR10728:SF32">
    <property type="entry name" value="CYTOSOLIC PHOSPHOLIPASE A2 BETA"/>
    <property type="match status" value="1"/>
</dbReference>
<accession>A0AAD5FDH6</accession>
<keyword evidence="6" id="KW-1185">Reference proteome</keyword>
<sequence>MDSTLGLVDSGLANNTAFPPVLRPNRCANVILCLSYSWDEDQLKVIKDTQEYCIEHQLPFPKIDFSKYTSQPYKEVYVFEDDKNPDAPIVLHFPLVNVSFKTYKEPGKYTLSTCNLTECI</sequence>
<evidence type="ECO:0000256" key="1">
    <source>
        <dbReference type="ARBA" id="ARBA00022801"/>
    </source>
</evidence>
<dbReference type="InterPro" id="IPR002642">
    <property type="entry name" value="LysoPLipase_cat_dom"/>
</dbReference>
<keyword evidence="3" id="KW-0442">Lipid degradation</keyword>
<organism evidence="5 6">
    <name type="scientific">Silurus asotus</name>
    <name type="common">Amur catfish</name>
    <name type="synonym">Parasilurus asotus</name>
    <dbReference type="NCBI Taxonomy" id="30991"/>
    <lineage>
        <taxon>Eukaryota</taxon>
        <taxon>Metazoa</taxon>
        <taxon>Chordata</taxon>
        <taxon>Craniata</taxon>
        <taxon>Vertebrata</taxon>
        <taxon>Euteleostomi</taxon>
        <taxon>Actinopterygii</taxon>
        <taxon>Neopterygii</taxon>
        <taxon>Teleostei</taxon>
        <taxon>Ostariophysi</taxon>
        <taxon>Siluriformes</taxon>
        <taxon>Siluridae</taxon>
        <taxon>Silurus</taxon>
    </lineage>
</organism>
<comment type="caution">
    <text evidence="5">The sequence shown here is derived from an EMBL/GenBank/DDBJ whole genome shotgun (WGS) entry which is preliminary data.</text>
</comment>
<proteinExistence type="predicted"/>
<evidence type="ECO:0000256" key="2">
    <source>
        <dbReference type="ARBA" id="ARBA00023098"/>
    </source>
</evidence>
<dbReference type="AlphaFoldDB" id="A0AAD5FDH6"/>
<dbReference type="InterPro" id="IPR016035">
    <property type="entry name" value="Acyl_Trfase/lysoPLipase"/>
</dbReference>
<dbReference type="GO" id="GO:0005509">
    <property type="term" value="F:calcium ion binding"/>
    <property type="evidence" value="ECO:0007669"/>
    <property type="project" value="TreeGrafter"/>
</dbReference>
<name>A0AAD5FDH6_SILAS</name>
<dbReference type="PROSITE" id="PS51210">
    <property type="entry name" value="PLA2C"/>
    <property type="match status" value="1"/>
</dbReference>
<dbReference type="GO" id="GO:0005544">
    <property type="term" value="F:calcium-dependent phospholipid binding"/>
    <property type="evidence" value="ECO:0007669"/>
    <property type="project" value="TreeGrafter"/>
</dbReference>
<keyword evidence="1 3" id="KW-0378">Hydrolase</keyword>
<feature type="domain" description="PLA2c" evidence="4">
    <location>
        <begin position="1"/>
        <end position="120"/>
    </location>
</feature>
<protein>
    <submittedName>
        <fullName evidence="5">Cytosolic phospholipase A2 zeta-like isoform X2</fullName>
    </submittedName>
</protein>
<dbReference type="SUPFAM" id="SSF52151">
    <property type="entry name" value="FabD/lysophospholipase-like"/>
    <property type="match status" value="1"/>
</dbReference>
<reference evidence="5" key="1">
    <citation type="submission" date="2018-07" db="EMBL/GenBank/DDBJ databases">
        <title>Comparative genomics of catfishes provides insights into carnivory and benthic adaptation.</title>
        <authorList>
            <person name="Zhang Y."/>
            <person name="Wang D."/>
            <person name="Peng Z."/>
            <person name="Zheng S."/>
            <person name="Shao F."/>
            <person name="Tao W."/>
        </authorList>
    </citation>
    <scope>NUCLEOTIDE SEQUENCE</scope>
    <source>
        <strain evidence="5">Chongqing</strain>
    </source>
</reference>
<dbReference type="GO" id="GO:0005829">
    <property type="term" value="C:cytosol"/>
    <property type="evidence" value="ECO:0007669"/>
    <property type="project" value="TreeGrafter"/>
</dbReference>
<evidence type="ECO:0000259" key="4">
    <source>
        <dbReference type="PROSITE" id="PS51210"/>
    </source>
</evidence>
<dbReference type="GO" id="GO:0046475">
    <property type="term" value="P:glycerophospholipid catabolic process"/>
    <property type="evidence" value="ECO:0007669"/>
    <property type="project" value="TreeGrafter"/>
</dbReference>
<keyword evidence="2 3" id="KW-0443">Lipid metabolism</keyword>
<dbReference type="Proteomes" id="UP001205998">
    <property type="component" value="Unassembled WGS sequence"/>
</dbReference>
<dbReference type="PANTHER" id="PTHR10728">
    <property type="entry name" value="CYTOSOLIC PHOSPHOLIPASE A2"/>
    <property type="match status" value="1"/>
</dbReference>
<evidence type="ECO:0000313" key="5">
    <source>
        <dbReference type="EMBL" id="KAI5611519.1"/>
    </source>
</evidence>